<feature type="binding site" description="covalent" evidence="16">
    <location>
        <position position="183"/>
    </location>
    <ligand>
        <name>heme c</name>
        <dbReference type="ChEBI" id="CHEBI:61717"/>
        <label>2</label>
    </ligand>
</feature>
<keyword evidence="8 14" id="KW-0574">Periplasm</keyword>
<feature type="binding site" description="covalent" evidence="16">
    <location>
        <position position="84"/>
    </location>
    <ligand>
        <name>heme c</name>
        <dbReference type="ChEBI" id="CHEBI:61717"/>
        <label>1</label>
    </ligand>
</feature>
<evidence type="ECO:0000313" key="20">
    <source>
        <dbReference type="EMBL" id="VFJ42752.1"/>
    </source>
</evidence>
<comment type="cofactor">
    <cofactor evidence="16">
        <name>heme</name>
        <dbReference type="ChEBI" id="CHEBI:30413"/>
    </cofactor>
    <text evidence="16">Binds 2 heme groups per subunit.</text>
</comment>
<feature type="binding site" description="axial binding residue" evidence="17">
    <location>
        <position position="88"/>
    </location>
    <ligand>
        <name>heme c</name>
        <dbReference type="ChEBI" id="CHEBI:61717"/>
        <label>1</label>
    </ligand>
    <ligandPart>
        <name>Fe</name>
        <dbReference type="ChEBI" id="CHEBI:18248"/>
    </ligandPart>
</feature>
<dbReference type="EMBL" id="CAADEW010000002">
    <property type="protein sequence ID" value="VFJ42752.1"/>
    <property type="molecule type" value="Genomic_DNA"/>
</dbReference>
<comment type="similarity">
    <text evidence="11 14">Belongs to the SoxA family.</text>
</comment>
<keyword evidence="4 14" id="KW-0349">Heme</keyword>
<evidence type="ECO:0000256" key="10">
    <source>
        <dbReference type="ARBA" id="ARBA00023004"/>
    </source>
</evidence>
<dbReference type="EC" id="2.8.5.2" evidence="14"/>
<feature type="binding site" description="axial binding residue" evidence="17">
    <location>
        <position position="187"/>
    </location>
    <ligand>
        <name>heme c</name>
        <dbReference type="ChEBI" id="CHEBI:61717"/>
        <label>2</label>
    </ligand>
    <ligandPart>
        <name>Fe</name>
        <dbReference type="ChEBI" id="CHEBI:18248"/>
    </ligandPart>
</feature>
<proteinExistence type="inferred from homology"/>
<keyword evidence="7 18" id="KW-0732">Signal</keyword>
<dbReference type="GO" id="GO:0016669">
    <property type="term" value="F:oxidoreductase activity, acting on a sulfur group of donors, cytochrome as acceptor"/>
    <property type="evidence" value="ECO:0007669"/>
    <property type="project" value="InterPro"/>
</dbReference>
<evidence type="ECO:0000256" key="7">
    <source>
        <dbReference type="ARBA" id="ARBA00022729"/>
    </source>
</evidence>
<dbReference type="SUPFAM" id="SSF46626">
    <property type="entry name" value="Cytochrome c"/>
    <property type="match status" value="2"/>
</dbReference>
<dbReference type="NCBIfam" id="TIGR04484">
    <property type="entry name" value="thiosulf_SoxA"/>
    <property type="match status" value="1"/>
</dbReference>
<evidence type="ECO:0000256" key="15">
    <source>
        <dbReference type="PIRSR" id="PIRSR038455-1"/>
    </source>
</evidence>
<keyword evidence="6 14" id="KW-0479">Metal-binding</keyword>
<feature type="binding site" evidence="16">
    <location>
        <position position="224"/>
    </location>
    <ligand>
        <name>substrate</name>
    </ligand>
</feature>
<evidence type="ECO:0000256" key="12">
    <source>
        <dbReference type="ARBA" id="ARBA00048077"/>
    </source>
</evidence>
<evidence type="ECO:0000256" key="9">
    <source>
        <dbReference type="ARBA" id="ARBA00022982"/>
    </source>
</evidence>
<keyword evidence="3 14" id="KW-0813">Transport</keyword>
<keyword evidence="5 14" id="KW-0808">Transferase</keyword>
<comment type="catalytic activity">
    <reaction evidence="13 14">
        <text>S-sulfanyl-L-cysteinyl-[SoxY protein] + thiosulfate + 2 Fe(III)-[cytochrome c] = S-(2-sulfodisulfanyl)-L-cysteinyl-[SoxY protein] + 2 Fe(II)-[cytochrome c] + 2 H(+)</text>
        <dbReference type="Rhea" id="RHEA:51224"/>
        <dbReference type="Rhea" id="RHEA-COMP:10350"/>
        <dbReference type="Rhea" id="RHEA-COMP:14399"/>
        <dbReference type="Rhea" id="RHEA-COMP:14689"/>
        <dbReference type="Rhea" id="RHEA-COMP:14690"/>
        <dbReference type="ChEBI" id="CHEBI:15378"/>
        <dbReference type="ChEBI" id="CHEBI:29033"/>
        <dbReference type="ChEBI" id="CHEBI:29034"/>
        <dbReference type="ChEBI" id="CHEBI:33542"/>
        <dbReference type="ChEBI" id="CHEBI:61963"/>
        <dbReference type="ChEBI" id="CHEBI:140664"/>
        <dbReference type="EC" id="2.8.5.2"/>
    </reaction>
</comment>
<comment type="catalytic activity">
    <reaction evidence="12 14">
        <text>L-cysteinyl-[SoxY protein] + thiosulfate + 2 Fe(III)-[cytochrome c] = S-sulfosulfanyl-L-cysteinyl-[SoxY protein] + 2 Fe(II)-[cytochrome c] + 2 H(+)</text>
        <dbReference type="Rhea" id="RHEA:56720"/>
        <dbReference type="Rhea" id="RHEA-COMP:10350"/>
        <dbReference type="Rhea" id="RHEA-COMP:14328"/>
        <dbReference type="Rhea" id="RHEA-COMP:14399"/>
        <dbReference type="Rhea" id="RHEA-COMP:14691"/>
        <dbReference type="ChEBI" id="CHEBI:15378"/>
        <dbReference type="ChEBI" id="CHEBI:29033"/>
        <dbReference type="ChEBI" id="CHEBI:29034"/>
        <dbReference type="ChEBI" id="CHEBI:29950"/>
        <dbReference type="ChEBI" id="CHEBI:33542"/>
        <dbReference type="ChEBI" id="CHEBI:139321"/>
        <dbReference type="EC" id="2.8.5.2"/>
    </reaction>
</comment>
<evidence type="ECO:0000256" key="8">
    <source>
        <dbReference type="ARBA" id="ARBA00022764"/>
    </source>
</evidence>
<organism evidence="20">
    <name type="scientific">Candidatus Kentrum sp. FW</name>
    <dbReference type="NCBI Taxonomy" id="2126338"/>
    <lineage>
        <taxon>Bacteria</taxon>
        <taxon>Pseudomonadati</taxon>
        <taxon>Pseudomonadota</taxon>
        <taxon>Gammaproteobacteria</taxon>
        <taxon>Candidatus Kentrum</taxon>
    </lineage>
</organism>
<feature type="active site" description="Cysteine persulfide intermediate" evidence="15">
    <location>
        <position position="228"/>
    </location>
</feature>
<comment type="subcellular location">
    <subcellularLocation>
        <location evidence="1 14">Periplasm</location>
    </subcellularLocation>
</comment>
<dbReference type="InterPro" id="IPR025710">
    <property type="entry name" value="SoxA"/>
</dbReference>
<dbReference type="GO" id="GO:0042597">
    <property type="term" value="C:periplasmic space"/>
    <property type="evidence" value="ECO:0007669"/>
    <property type="project" value="UniProtKB-SubCell"/>
</dbReference>
<dbReference type="Gene3D" id="1.10.760.10">
    <property type="entry name" value="Cytochrome c-like domain"/>
    <property type="match status" value="2"/>
</dbReference>
<feature type="binding site" description="covalent" evidence="16">
    <location>
        <position position="87"/>
    </location>
    <ligand>
        <name>heme c</name>
        <dbReference type="ChEBI" id="CHEBI:61717"/>
        <label>1</label>
    </ligand>
</feature>
<dbReference type="GO" id="GO:0009055">
    <property type="term" value="F:electron transfer activity"/>
    <property type="evidence" value="ECO:0007669"/>
    <property type="project" value="InterPro"/>
</dbReference>
<evidence type="ECO:0000256" key="6">
    <source>
        <dbReference type="ARBA" id="ARBA00022723"/>
    </source>
</evidence>
<evidence type="ECO:0000256" key="5">
    <source>
        <dbReference type="ARBA" id="ARBA00022679"/>
    </source>
</evidence>
<feature type="domain" description="Cytochrome c" evidence="19">
    <location>
        <begin position="69"/>
        <end position="153"/>
    </location>
</feature>
<dbReference type="Pfam" id="PF21342">
    <property type="entry name" value="SoxA-TsdA_cyt-c"/>
    <property type="match status" value="1"/>
</dbReference>
<evidence type="ECO:0000256" key="11">
    <source>
        <dbReference type="ARBA" id="ARBA00025746"/>
    </source>
</evidence>
<evidence type="ECO:0000259" key="19">
    <source>
        <dbReference type="Pfam" id="PF21342"/>
    </source>
</evidence>
<accession>A0A450RUI5</accession>
<feature type="binding site" description="axial binding residue" evidence="17">
    <location>
        <position position="228"/>
    </location>
    <ligand>
        <name>heme c</name>
        <dbReference type="ChEBI" id="CHEBI:61717"/>
        <label>2</label>
    </ligand>
    <ligandPart>
        <name>Fe</name>
        <dbReference type="ChEBI" id="CHEBI:18248"/>
    </ligandPart>
</feature>
<dbReference type="GO" id="GO:0020037">
    <property type="term" value="F:heme binding"/>
    <property type="evidence" value="ECO:0007669"/>
    <property type="project" value="InterPro"/>
</dbReference>
<dbReference type="InterPro" id="IPR036909">
    <property type="entry name" value="Cyt_c-like_dom_sf"/>
</dbReference>
<evidence type="ECO:0000256" key="4">
    <source>
        <dbReference type="ARBA" id="ARBA00022617"/>
    </source>
</evidence>
<feature type="binding site" description="axial binding residue" evidence="17">
    <location>
        <position position="120"/>
    </location>
    <ligand>
        <name>heme c</name>
        <dbReference type="ChEBI" id="CHEBI:61717"/>
        <label>1</label>
    </ligand>
    <ligandPart>
        <name>Fe</name>
        <dbReference type="ChEBI" id="CHEBI:18248"/>
    </ligandPart>
</feature>
<evidence type="ECO:0000256" key="2">
    <source>
        <dbReference type="ARBA" id="ARBA00011530"/>
    </source>
</evidence>
<dbReference type="GO" id="GO:0016740">
    <property type="term" value="F:transferase activity"/>
    <property type="evidence" value="ECO:0007669"/>
    <property type="project" value="UniProtKB-KW"/>
</dbReference>
<dbReference type="PIRSF" id="PIRSF038455">
    <property type="entry name" value="SoxA"/>
    <property type="match status" value="1"/>
</dbReference>
<dbReference type="GO" id="GO:0046872">
    <property type="term" value="F:metal ion binding"/>
    <property type="evidence" value="ECO:0007669"/>
    <property type="project" value="UniProtKB-KW"/>
</dbReference>
<evidence type="ECO:0000256" key="14">
    <source>
        <dbReference type="PIRNR" id="PIRNR038455"/>
    </source>
</evidence>
<gene>
    <name evidence="20" type="ORF">BECKFW1821A_GA0114235_100276</name>
</gene>
<evidence type="ECO:0000256" key="13">
    <source>
        <dbReference type="ARBA" id="ARBA00048423"/>
    </source>
</evidence>
<protein>
    <recommendedName>
        <fullName evidence="14">SoxAX cytochrome complex subunit A</fullName>
        <ecNumber evidence="14">2.8.5.2</ecNumber>
    </recommendedName>
    <alternativeName>
        <fullName evidence="14">Protein SoxA</fullName>
    </alternativeName>
    <alternativeName>
        <fullName evidence="14">Sulfur oxidizing protein A</fullName>
    </alternativeName>
    <alternativeName>
        <fullName evidence="14">Thiosulfate-oxidizing multienzyme system protein SoxA</fullName>
    </alternativeName>
</protein>
<evidence type="ECO:0000256" key="18">
    <source>
        <dbReference type="SAM" id="SignalP"/>
    </source>
</evidence>
<keyword evidence="10 14" id="KW-0408">Iron</keyword>
<dbReference type="GO" id="GO:0019417">
    <property type="term" value="P:sulfur oxidation"/>
    <property type="evidence" value="ECO:0007669"/>
    <property type="project" value="InterPro"/>
</dbReference>
<dbReference type="GO" id="GO:0070069">
    <property type="term" value="C:cytochrome complex"/>
    <property type="evidence" value="ECO:0007669"/>
    <property type="project" value="InterPro"/>
</dbReference>
<feature type="chain" id="PRO_5019280037" description="SoxAX cytochrome complex subunit A" evidence="18">
    <location>
        <begin position="23"/>
        <end position="267"/>
    </location>
</feature>
<feature type="binding site" description="covalent" evidence="16">
    <location>
        <position position="186"/>
    </location>
    <ligand>
        <name>heme c</name>
        <dbReference type="ChEBI" id="CHEBI:61717"/>
        <label>2</label>
    </ligand>
</feature>
<evidence type="ECO:0000256" key="1">
    <source>
        <dbReference type="ARBA" id="ARBA00004418"/>
    </source>
</evidence>
<comment type="subunit">
    <text evidence="2 14">Heterodimer of SoxA and SoxX.</text>
</comment>
<keyword evidence="9 14" id="KW-0249">Electron transport</keyword>
<evidence type="ECO:0000256" key="3">
    <source>
        <dbReference type="ARBA" id="ARBA00022448"/>
    </source>
</evidence>
<name>A0A450RUI5_9GAMM</name>
<reference evidence="20" key="1">
    <citation type="submission" date="2019-02" db="EMBL/GenBank/DDBJ databases">
        <authorList>
            <person name="Gruber-Vodicka R. H."/>
            <person name="Seah K. B. B."/>
        </authorList>
    </citation>
    <scope>NUCLEOTIDE SEQUENCE</scope>
    <source>
        <strain evidence="20">BECK_BZ15</strain>
    </source>
</reference>
<dbReference type="AlphaFoldDB" id="A0A450RUI5"/>
<sequence>MGKNKLWGLTIGLGALALTATAAPDLFDPALQDYISGDRYSGYVVSIPETRTMQDDDFENPGFMWVDQAWELWRKPDGKAGKSCSSCHTENPESLKGVATRYPKVKGGRLITIEHHINMCRRGNMQTNEWKWESDEMLGMSALVRLQSRGMPIDVRIDGEAERFYKQGKKFFHQRRGALDLACHHCHELNSGKKIRSDLLSMGMPNGFPTYRLKWQKLGSLHRRFRGCNKNVRSEPYKAGSPVYTALELYIMSRAKGLPVETPSVRR</sequence>
<feature type="signal peptide" evidence="18">
    <location>
        <begin position="1"/>
        <end position="22"/>
    </location>
</feature>
<evidence type="ECO:0000256" key="17">
    <source>
        <dbReference type="PIRSR" id="PIRSR038455-3"/>
    </source>
</evidence>
<dbReference type="InterPro" id="IPR009056">
    <property type="entry name" value="Cyt_c-like_dom"/>
</dbReference>
<evidence type="ECO:0000256" key="16">
    <source>
        <dbReference type="PIRSR" id="PIRSR038455-2"/>
    </source>
</evidence>